<gene>
    <name evidence="3" type="ORF">BJ875DRAFT_478104</name>
</gene>
<dbReference type="GO" id="GO:0042273">
    <property type="term" value="P:ribosomal large subunit biogenesis"/>
    <property type="evidence" value="ECO:0007669"/>
    <property type="project" value="TreeGrafter"/>
</dbReference>
<comment type="caution">
    <text evidence="3">The sequence shown here is derived from an EMBL/GenBank/DDBJ whole genome shotgun (WGS) entry which is preliminary data.</text>
</comment>
<dbReference type="AlphaFoldDB" id="A0A9P7Y848"/>
<keyword evidence="4" id="KW-1185">Reference proteome</keyword>
<dbReference type="Pfam" id="PF12756">
    <property type="entry name" value="zf-C2H2_2"/>
    <property type="match status" value="1"/>
</dbReference>
<evidence type="ECO:0000313" key="3">
    <source>
        <dbReference type="EMBL" id="KAG9228200.1"/>
    </source>
</evidence>
<evidence type="ECO:0000256" key="1">
    <source>
        <dbReference type="SAM" id="MobiDB-lite"/>
    </source>
</evidence>
<feature type="domain" description="ZN622/Rei1/Reh1 zinc finger C2H2-type" evidence="2">
    <location>
        <begin position="1"/>
        <end position="79"/>
    </location>
</feature>
<dbReference type="PANTHER" id="PTHR13182:SF8">
    <property type="entry name" value="CYTOPLASMIC 60S SUBUNIT BIOGENESIS FACTOR ZNF622"/>
    <property type="match status" value="1"/>
</dbReference>
<dbReference type="OrthoDB" id="19329at2759"/>
<dbReference type="Proteomes" id="UP000824998">
    <property type="component" value="Unassembled WGS sequence"/>
</dbReference>
<evidence type="ECO:0000259" key="2">
    <source>
        <dbReference type="Pfam" id="PF12756"/>
    </source>
</evidence>
<dbReference type="GO" id="GO:0030687">
    <property type="term" value="C:preribosome, large subunit precursor"/>
    <property type="evidence" value="ECO:0007669"/>
    <property type="project" value="TreeGrafter"/>
</dbReference>
<accession>A0A9P7Y848</accession>
<protein>
    <submittedName>
        <fullName evidence="3">C2h2 finger domain-containing protein</fullName>
    </submittedName>
</protein>
<dbReference type="PANTHER" id="PTHR13182">
    <property type="entry name" value="ZINC FINGER PROTEIN 622"/>
    <property type="match status" value="1"/>
</dbReference>
<feature type="region of interest" description="Disordered" evidence="1">
    <location>
        <begin position="74"/>
        <end position="174"/>
    </location>
</feature>
<feature type="region of interest" description="Disordered" evidence="1">
    <location>
        <begin position="224"/>
        <end position="247"/>
    </location>
</feature>
<feature type="compositionally biased region" description="Low complexity" evidence="1">
    <location>
        <begin position="145"/>
        <end position="165"/>
    </location>
</feature>
<dbReference type="EMBL" id="MU252023">
    <property type="protein sequence ID" value="KAG9228200.1"/>
    <property type="molecule type" value="Genomic_DNA"/>
</dbReference>
<sequence length="247" mass="27755">MLKIHGLFIPEKKYLVVDVETLTAYLHLIIFAYNQCFFCGTERSSAEAVQQHMMGKGHCKFDISNEDSEFRDFYDFDPSSENDDTEHEGGRISAKAFTVPILHPDETSMRLPSGKILSHRSARQPRSQHHKTSRSTENAGPQLESGPSTSASSNPTSASKDSSSSALTRAERNNATFSDRLVQLRADDRRSLMHLPMPQQRALLATQKMQVEKAKKAERRYQSRVEGMGNKSLMKHFVPDTPGRLNG</sequence>
<dbReference type="InterPro" id="IPR041661">
    <property type="entry name" value="ZN622/Rei1/Reh1_Znf-C2H2"/>
</dbReference>
<dbReference type="InterPro" id="IPR040025">
    <property type="entry name" value="Znf622/Rei1/Reh1"/>
</dbReference>
<name>A0A9P7Y848_9HELO</name>
<reference evidence="3" key="1">
    <citation type="journal article" date="2021" name="IMA Fungus">
        <title>Genomic characterization of three marine fungi, including Emericellopsis atlantica sp. nov. with signatures of a generalist lifestyle and marine biomass degradation.</title>
        <authorList>
            <person name="Hagestad O.C."/>
            <person name="Hou L."/>
            <person name="Andersen J.H."/>
            <person name="Hansen E.H."/>
            <person name="Altermark B."/>
            <person name="Li C."/>
            <person name="Kuhnert E."/>
            <person name="Cox R.J."/>
            <person name="Crous P.W."/>
            <person name="Spatafora J.W."/>
            <person name="Lail K."/>
            <person name="Amirebrahimi M."/>
            <person name="Lipzen A."/>
            <person name="Pangilinan J."/>
            <person name="Andreopoulos W."/>
            <person name="Hayes R.D."/>
            <person name="Ng V."/>
            <person name="Grigoriev I.V."/>
            <person name="Jackson S.A."/>
            <person name="Sutton T.D.S."/>
            <person name="Dobson A.D.W."/>
            <person name="Rama T."/>
        </authorList>
    </citation>
    <scope>NUCLEOTIDE SEQUENCE</scope>
    <source>
        <strain evidence="3">TRa018bII</strain>
    </source>
</reference>
<proteinExistence type="predicted"/>
<evidence type="ECO:0000313" key="4">
    <source>
        <dbReference type="Proteomes" id="UP000824998"/>
    </source>
</evidence>
<feature type="compositionally biased region" description="Basic residues" evidence="1">
    <location>
        <begin position="117"/>
        <end position="133"/>
    </location>
</feature>
<organism evidence="3 4">
    <name type="scientific">Amylocarpus encephaloides</name>
    <dbReference type="NCBI Taxonomy" id="45428"/>
    <lineage>
        <taxon>Eukaryota</taxon>
        <taxon>Fungi</taxon>
        <taxon>Dikarya</taxon>
        <taxon>Ascomycota</taxon>
        <taxon>Pezizomycotina</taxon>
        <taxon>Leotiomycetes</taxon>
        <taxon>Helotiales</taxon>
        <taxon>Helotiales incertae sedis</taxon>
        <taxon>Amylocarpus</taxon>
    </lineage>
</organism>